<proteinExistence type="predicted"/>
<dbReference type="SUPFAM" id="SSF57701">
    <property type="entry name" value="Zn2/Cys6 DNA-binding domain"/>
    <property type="match status" value="1"/>
</dbReference>
<dbReference type="InParanoid" id="W3WSK0"/>
<feature type="compositionally biased region" description="Low complexity" evidence="7">
    <location>
        <begin position="328"/>
        <end position="351"/>
    </location>
</feature>
<keyword evidence="4" id="KW-0804">Transcription</keyword>
<dbReference type="Pfam" id="PF00172">
    <property type="entry name" value="Zn_clus"/>
    <property type="match status" value="1"/>
</dbReference>
<dbReference type="GO" id="GO:0000981">
    <property type="term" value="F:DNA-binding transcription factor activity, RNA polymerase II-specific"/>
    <property type="evidence" value="ECO:0007669"/>
    <property type="project" value="InterPro"/>
</dbReference>
<dbReference type="PROSITE" id="PS00463">
    <property type="entry name" value="ZN2_CY6_FUNGAL_1"/>
    <property type="match status" value="1"/>
</dbReference>
<protein>
    <recommendedName>
        <fullName evidence="12">Zn(2)-C6 fungal-type domain-containing protein</fullName>
    </recommendedName>
</protein>
<keyword evidence="2" id="KW-0862">Zinc</keyword>
<evidence type="ECO:0000259" key="9">
    <source>
        <dbReference type="PROSITE" id="PS50157"/>
    </source>
</evidence>
<dbReference type="CDD" id="cd00067">
    <property type="entry name" value="GAL4"/>
    <property type="match status" value="1"/>
</dbReference>
<evidence type="ECO:0000256" key="2">
    <source>
        <dbReference type="ARBA" id="ARBA00022833"/>
    </source>
</evidence>
<dbReference type="PROSITE" id="PS00028">
    <property type="entry name" value="ZINC_FINGER_C2H2_1"/>
    <property type="match status" value="2"/>
</dbReference>
<dbReference type="Proteomes" id="UP000030651">
    <property type="component" value="Unassembled WGS sequence"/>
</dbReference>
<feature type="domain" description="C2H2-type" evidence="9">
    <location>
        <begin position="25"/>
        <end position="52"/>
    </location>
</feature>
<evidence type="ECO:0000256" key="4">
    <source>
        <dbReference type="ARBA" id="ARBA00023163"/>
    </source>
</evidence>
<accession>W3WSK0</accession>
<feature type="domain" description="Zn(2)-C6 fungal-type" evidence="8">
    <location>
        <begin position="90"/>
        <end position="119"/>
    </location>
</feature>
<dbReference type="GO" id="GO:0003677">
    <property type="term" value="F:DNA binding"/>
    <property type="evidence" value="ECO:0007669"/>
    <property type="project" value="InterPro"/>
</dbReference>
<reference evidence="11" key="1">
    <citation type="journal article" date="2015" name="BMC Genomics">
        <title>Genomic and transcriptomic analysis of the endophytic fungus Pestalotiopsis fici reveals its lifestyle and high potential for synthesis of natural products.</title>
        <authorList>
            <person name="Wang X."/>
            <person name="Zhang X."/>
            <person name="Liu L."/>
            <person name="Xiang M."/>
            <person name="Wang W."/>
            <person name="Sun X."/>
            <person name="Che Y."/>
            <person name="Guo L."/>
            <person name="Liu G."/>
            <person name="Guo L."/>
            <person name="Wang C."/>
            <person name="Yin W.B."/>
            <person name="Stadler M."/>
            <person name="Zhang X."/>
            <person name="Liu X."/>
        </authorList>
    </citation>
    <scope>NUCLEOTIDE SEQUENCE [LARGE SCALE GENOMIC DNA]</scope>
    <source>
        <strain evidence="11">W106-1 / CGMCC3.15140</strain>
    </source>
</reference>
<keyword evidence="5" id="KW-0539">Nucleus</keyword>
<dbReference type="InterPro" id="IPR007219">
    <property type="entry name" value="XnlR_reg_dom"/>
</dbReference>
<evidence type="ECO:0008006" key="12">
    <source>
        <dbReference type="Google" id="ProtNLM"/>
    </source>
</evidence>
<feature type="domain" description="C2H2-type" evidence="9">
    <location>
        <begin position="53"/>
        <end position="75"/>
    </location>
</feature>
<dbReference type="PANTHER" id="PTHR47660">
    <property type="entry name" value="TRANSCRIPTION FACTOR WITH C2H2 AND ZN(2)-CYS(6) DNA BINDING DOMAIN (EUROFUNG)-RELATED-RELATED"/>
    <property type="match status" value="1"/>
</dbReference>
<evidence type="ECO:0000256" key="5">
    <source>
        <dbReference type="ARBA" id="ARBA00023242"/>
    </source>
</evidence>
<feature type="region of interest" description="Disordered" evidence="7">
    <location>
        <begin position="899"/>
        <end position="932"/>
    </location>
</feature>
<dbReference type="PANTHER" id="PTHR47660:SF7">
    <property type="entry name" value="TRANSCRIPTION FACTOR WITH C2H2 AND ZN(2)-CYS(6) DNA BINDING DOMAIN (EUROFUNG)"/>
    <property type="match status" value="1"/>
</dbReference>
<dbReference type="PROSITE" id="PS50048">
    <property type="entry name" value="ZN2_CY6_FUNGAL_2"/>
    <property type="match status" value="1"/>
</dbReference>
<dbReference type="Gene3D" id="4.10.240.10">
    <property type="entry name" value="Zn(2)-C6 fungal-type DNA-binding domain"/>
    <property type="match status" value="1"/>
</dbReference>
<dbReference type="eggNOG" id="KOG1721">
    <property type="taxonomic scope" value="Eukaryota"/>
</dbReference>
<dbReference type="GO" id="GO:0008270">
    <property type="term" value="F:zinc ion binding"/>
    <property type="evidence" value="ECO:0007669"/>
    <property type="project" value="UniProtKB-KW"/>
</dbReference>
<dbReference type="GeneID" id="19277758"/>
<dbReference type="PROSITE" id="PS50157">
    <property type="entry name" value="ZINC_FINGER_C2H2_2"/>
    <property type="match status" value="2"/>
</dbReference>
<dbReference type="HOGENOM" id="CLU_003864_1_0_1"/>
<dbReference type="InterPro" id="IPR036864">
    <property type="entry name" value="Zn2-C6_fun-type_DNA-bd_sf"/>
</dbReference>
<sequence>MSPPSHDPLDRDQLGEQGQNYSAKHQCPRCPCTFKRIEHLNRHVKSHTSQKAFICDVCFKEFARSDILHRHSFTHRTPIGDTGKPKRRRACTECAKARERCSKDEPCRRCLTRGLSCAYPPEPRGRQPRRSPRDDVLNVEAQPSPQAHNYQQVSKPGLQPLLPTSQALTATTPRSTQSAIEMMGADALRRQQQHDHLQIGGANSTGTGPGISNQYLGAMYDPATQMDVDTLFPLVQDQGGFSQSMDYPMNWLPANDTIDIDYSSILDFGIGPYADTSPLALGPTQDISLLPPDTNVGQNNQLSVAGNSIAPGSRRLNDPTVILPPVVSISSPTHTTSSHSQSSGSESRLSTQGGLYATSNDGARVPCTIRSRQHRHIFSGATPVHPSLDSEIEADDFSLRFPALDGIVSQDIEEAIEGISASTYDTILANFQRMCLTPGSFFPPFVNESFPSLDQMNILIQLYFEYFDPIFPIVHKEQVELNNFWPLALSMCVIGCRFTDTQEFTRCIVPFQEFLRRVLTFEVEMNPTEAMIIPLTQALILSQIGLLYSGQRKSFLQARARRSVLTELINTTGASTVYEGTTLDDSDEVRNLQTQQEWELWITAETKRRIGYSAWLLDCMSRYHFGERFIGSTDATQHELPSEDLWNCKTAWQWSRSFRKTEKNPSLASAVTMLFLEKKFKKDIGQFSSLLLLHGVYEEIRRVQYYLDRPLSSWVPSLWLNPGSPPAESDHESAQLSDTKNNLAVWRNAALDCVDVLHWAANATVASAAGVEHSTVLHLHLSRVVLLVPYTSIQTLAKSISTLTADRSTTWSKTMREDALRAEQEVVRWAQQDEHKARLAVLHCGCLYWHIRRYSRRAFYEPVSVFLATLTLWAYSMYASRASPVGAEVQNDLEGIRSGSITRHASPEPPSDQRLSGREARGQRSSATNQLEFEDDAEPTFIRLDRPNDDEMVQQFVKSGRPSVMRAYITGVGNICSPQGPARILREGRKILSSVSSAWSRTQDYISTLESVEAVTTNSHNWDSRERLSAMTGKRSGWWSLAT</sequence>
<dbReference type="InterPro" id="IPR013087">
    <property type="entry name" value="Znf_C2H2_type"/>
</dbReference>
<feature type="region of interest" description="Disordered" evidence="7">
    <location>
        <begin position="324"/>
        <end position="357"/>
    </location>
</feature>
<dbReference type="SUPFAM" id="SSF57667">
    <property type="entry name" value="beta-beta-alpha zinc fingers"/>
    <property type="match status" value="1"/>
</dbReference>
<dbReference type="AlphaFoldDB" id="W3WSK0"/>
<dbReference type="Pfam" id="PF04082">
    <property type="entry name" value="Fungal_trans"/>
    <property type="match status" value="1"/>
</dbReference>
<evidence type="ECO:0000256" key="7">
    <source>
        <dbReference type="SAM" id="MobiDB-lite"/>
    </source>
</evidence>
<evidence type="ECO:0000313" key="11">
    <source>
        <dbReference type="Proteomes" id="UP000030651"/>
    </source>
</evidence>
<dbReference type="KEGG" id="pfy:PFICI_12745"/>
<keyword evidence="3" id="KW-0805">Transcription regulation</keyword>
<dbReference type="InterPro" id="IPR001138">
    <property type="entry name" value="Zn2Cys6_DnaBD"/>
</dbReference>
<keyword evidence="6" id="KW-0863">Zinc-finger</keyword>
<evidence type="ECO:0000256" key="3">
    <source>
        <dbReference type="ARBA" id="ARBA00023015"/>
    </source>
</evidence>
<keyword evidence="1" id="KW-0479">Metal-binding</keyword>
<dbReference type="GO" id="GO:0006351">
    <property type="term" value="P:DNA-templated transcription"/>
    <property type="evidence" value="ECO:0007669"/>
    <property type="project" value="InterPro"/>
</dbReference>
<dbReference type="EMBL" id="KI912118">
    <property type="protein sequence ID" value="ETS75801.1"/>
    <property type="molecule type" value="Genomic_DNA"/>
</dbReference>
<dbReference type="SMART" id="SM00355">
    <property type="entry name" value="ZnF_C2H2"/>
    <property type="match status" value="2"/>
</dbReference>
<dbReference type="OrthoDB" id="10018191at2759"/>
<dbReference type="CDD" id="cd12148">
    <property type="entry name" value="fungal_TF_MHR"/>
    <property type="match status" value="1"/>
</dbReference>
<organism evidence="10 11">
    <name type="scientific">Pestalotiopsis fici (strain W106-1 / CGMCC3.15140)</name>
    <dbReference type="NCBI Taxonomy" id="1229662"/>
    <lineage>
        <taxon>Eukaryota</taxon>
        <taxon>Fungi</taxon>
        <taxon>Dikarya</taxon>
        <taxon>Ascomycota</taxon>
        <taxon>Pezizomycotina</taxon>
        <taxon>Sordariomycetes</taxon>
        <taxon>Xylariomycetidae</taxon>
        <taxon>Amphisphaeriales</taxon>
        <taxon>Sporocadaceae</taxon>
        <taxon>Pestalotiopsis</taxon>
    </lineage>
</organism>
<dbReference type="InterPro" id="IPR036236">
    <property type="entry name" value="Znf_C2H2_sf"/>
</dbReference>
<dbReference type="Gene3D" id="3.30.160.60">
    <property type="entry name" value="Classic Zinc Finger"/>
    <property type="match status" value="1"/>
</dbReference>
<keyword evidence="11" id="KW-1185">Reference proteome</keyword>
<evidence type="ECO:0000259" key="8">
    <source>
        <dbReference type="PROSITE" id="PS50048"/>
    </source>
</evidence>
<dbReference type="OMA" id="FRACYKC"/>
<evidence type="ECO:0000256" key="6">
    <source>
        <dbReference type="PROSITE-ProRule" id="PRU00042"/>
    </source>
</evidence>
<dbReference type="RefSeq" id="XP_007839517.1">
    <property type="nucleotide sequence ID" value="XM_007841326.1"/>
</dbReference>
<gene>
    <name evidence="10" type="ORF">PFICI_12745</name>
</gene>
<evidence type="ECO:0000313" key="10">
    <source>
        <dbReference type="EMBL" id="ETS75801.1"/>
    </source>
</evidence>
<name>W3WSK0_PESFW</name>
<evidence type="ECO:0000256" key="1">
    <source>
        <dbReference type="ARBA" id="ARBA00022723"/>
    </source>
</evidence>
<dbReference type="SMART" id="SM00066">
    <property type="entry name" value="GAL4"/>
    <property type="match status" value="1"/>
</dbReference>